<keyword evidence="1" id="KW-1133">Transmembrane helix</keyword>
<accession>A0AB35U448</accession>
<organism evidence="2 3">
    <name type="scientific">Grylomicrobium aquisgranensis</name>
    <dbReference type="NCBI Taxonomy" id="2926318"/>
    <lineage>
        <taxon>Bacteria</taxon>
        <taxon>Bacillati</taxon>
        <taxon>Bacillota</taxon>
        <taxon>Erysipelotrichia</taxon>
        <taxon>Erysipelotrichales</taxon>
        <taxon>Erysipelotrichaceae</taxon>
        <taxon>Grylomicrobium</taxon>
    </lineage>
</organism>
<evidence type="ECO:0000313" key="3">
    <source>
        <dbReference type="Proteomes" id="UP001286174"/>
    </source>
</evidence>
<evidence type="ECO:0000256" key="1">
    <source>
        <dbReference type="SAM" id="Phobius"/>
    </source>
</evidence>
<gene>
    <name evidence="2" type="ORF">MOZ60_04490</name>
</gene>
<dbReference type="RefSeq" id="WP_277635441.1">
    <property type="nucleotide sequence ID" value="NZ_JALBUR010000007.1"/>
</dbReference>
<keyword evidence="1" id="KW-0812">Transmembrane</keyword>
<feature type="transmembrane region" description="Helical" evidence="1">
    <location>
        <begin position="256"/>
        <end position="272"/>
    </location>
</feature>
<dbReference type="InterPro" id="IPR004704">
    <property type="entry name" value="PTS_IID_man"/>
</dbReference>
<feature type="transmembrane region" description="Helical" evidence="1">
    <location>
        <begin position="188"/>
        <end position="208"/>
    </location>
</feature>
<dbReference type="PANTHER" id="PTHR32502:SF23">
    <property type="entry name" value="TRANSPORT PROTEIN, PTS SYSTEM"/>
    <property type="match status" value="1"/>
</dbReference>
<reference evidence="2 3" key="1">
    <citation type="submission" date="2022-03" db="EMBL/GenBank/DDBJ databases">
        <title>Novel taxa within the pig intestine.</title>
        <authorList>
            <person name="Wylensek D."/>
            <person name="Bishof K."/>
            <person name="Afrizal A."/>
            <person name="Clavel T."/>
        </authorList>
    </citation>
    <scope>NUCLEOTIDE SEQUENCE [LARGE SCALE GENOMIC DNA]</scope>
    <source>
        <strain evidence="2 3">CLA-KB-P133</strain>
    </source>
</reference>
<feature type="transmembrane region" description="Helical" evidence="1">
    <location>
        <begin position="119"/>
        <end position="137"/>
    </location>
</feature>
<dbReference type="GO" id="GO:0005886">
    <property type="term" value="C:plasma membrane"/>
    <property type="evidence" value="ECO:0007669"/>
    <property type="project" value="TreeGrafter"/>
</dbReference>
<comment type="caution">
    <text evidence="2">The sequence shown here is derived from an EMBL/GenBank/DDBJ whole genome shotgun (WGS) entry which is preliminary data.</text>
</comment>
<dbReference type="PANTHER" id="PTHR32502">
    <property type="entry name" value="N-ACETYLGALACTOSAMINE PERMEASE II COMPONENT-RELATED"/>
    <property type="match status" value="1"/>
</dbReference>
<dbReference type="InterPro" id="IPR050303">
    <property type="entry name" value="GatZ_KbaZ_carbometab"/>
</dbReference>
<keyword evidence="3" id="KW-1185">Reference proteome</keyword>
<dbReference type="GO" id="GO:0009401">
    <property type="term" value="P:phosphoenolpyruvate-dependent sugar phosphotransferase system"/>
    <property type="evidence" value="ECO:0007669"/>
    <property type="project" value="InterPro"/>
</dbReference>
<keyword evidence="1" id="KW-0472">Membrane</keyword>
<name>A0AB35U448_9FIRM</name>
<sequence length="273" mass="29368">MVVGTTPYTDTKEAFPLDKKTLRKIAFRSFFTHAGENAETAASTGWTWAMEPGLKKIHSNPQDLAISLGHNLEFNDPSYLFSSYVMGVVLSLEAQKADPSVIRSLRTTLALAASGLERALVYGLWLPIMLGAVYSMVSSGNAWGVVIVAAVSFILHVILRFVLINVGYKGGTASAEKLIAKKDSWSKAARISGLFMTGAIIGFGSLLTGQIGVHGLRASNAFLQPMVLASQVVPGLIGLCAALVTYWLLTRKNWSMWKCAILLIAVGFVIGML</sequence>
<protein>
    <submittedName>
        <fullName evidence="2">PTS system mannose/fructose/sorbose family transporter subunit IID</fullName>
    </submittedName>
</protein>
<feature type="transmembrane region" description="Helical" evidence="1">
    <location>
        <begin position="143"/>
        <end position="168"/>
    </location>
</feature>
<dbReference type="AlphaFoldDB" id="A0AB35U448"/>
<feature type="transmembrane region" description="Helical" evidence="1">
    <location>
        <begin position="228"/>
        <end position="249"/>
    </location>
</feature>
<dbReference type="Pfam" id="PF03613">
    <property type="entry name" value="EIID-AGA"/>
    <property type="match status" value="1"/>
</dbReference>
<evidence type="ECO:0000313" key="2">
    <source>
        <dbReference type="EMBL" id="MDX8419351.1"/>
    </source>
</evidence>
<proteinExistence type="predicted"/>
<dbReference type="Proteomes" id="UP001286174">
    <property type="component" value="Unassembled WGS sequence"/>
</dbReference>
<dbReference type="PROSITE" id="PS51108">
    <property type="entry name" value="PTS_EIID"/>
    <property type="match status" value="1"/>
</dbReference>
<dbReference type="EMBL" id="JALBUR010000007">
    <property type="protein sequence ID" value="MDX8419351.1"/>
    <property type="molecule type" value="Genomic_DNA"/>
</dbReference>